<protein>
    <submittedName>
        <fullName evidence="1">Uncharacterized protein</fullName>
    </submittedName>
</protein>
<name>A0A7S1KU25_9EUKA</name>
<organism evidence="1">
    <name type="scientific">Percolomonas cosmopolitus</name>
    <dbReference type="NCBI Taxonomy" id="63605"/>
    <lineage>
        <taxon>Eukaryota</taxon>
        <taxon>Discoba</taxon>
        <taxon>Heterolobosea</taxon>
        <taxon>Tetramitia</taxon>
        <taxon>Eutetramitia</taxon>
        <taxon>Percolomonadidae</taxon>
        <taxon>Percolomonas</taxon>
    </lineage>
</organism>
<accession>A0A7S1KU25</accession>
<dbReference type="AlphaFoldDB" id="A0A7S1KU25"/>
<proteinExistence type="predicted"/>
<evidence type="ECO:0000313" key="1">
    <source>
        <dbReference type="EMBL" id="CAD9086016.1"/>
    </source>
</evidence>
<sequence>MLRHGHCSSASFYFRVCKVSKSSALFWTCTANRVNFYSTASESSSAALLDSPSVRRFLKESHVKHGTVTLDKRVRVSEFFLLYNKMKKNPPWNDLANLSNDLQLNIRQIYKVYEEEASQGKLEMYVKRSRGKITFKTKQLIRHWLRQTNFKNPDENEKLYLSRVCGISLEQLRGQLRRLMDPSGRITDASRRAIRFWYEKNGQTSPNRAQMEELKQLTGLSYFQLREQFRHLKVKHGVVTHEKKQVISQFWKDNDYQMLPPERIRALAQRTKLSVHQIYGQLYQLRNQNENSFVEPRHKKVIFDYADEYQNDLSRTEMLDELERKTGLTRAQISFQLRHWKDVSGTVNQQTKDIVRSWLQDNNFRSPTHEERQQLLTETGWSSSQLSVQLFDLKETNGSITAEKERIIEEWIQLHKRKPKGLEIQQIRDKTNLSRVQIYYLVRKIMDPPGKVTEETKEIVWQWLLKNDGGKPSKTQKGTLLNETGWNLEQLLYQMRQMRQKM</sequence>
<gene>
    <name evidence="1" type="ORF">PCOS0759_LOCUS9270</name>
</gene>
<dbReference type="EMBL" id="HBGD01011250">
    <property type="protein sequence ID" value="CAD9086016.1"/>
    <property type="molecule type" value="Transcribed_RNA"/>
</dbReference>
<reference evidence="1" key="1">
    <citation type="submission" date="2021-01" db="EMBL/GenBank/DDBJ databases">
        <authorList>
            <person name="Corre E."/>
            <person name="Pelletier E."/>
            <person name="Niang G."/>
            <person name="Scheremetjew M."/>
            <person name="Finn R."/>
            <person name="Kale V."/>
            <person name="Holt S."/>
            <person name="Cochrane G."/>
            <person name="Meng A."/>
            <person name="Brown T."/>
            <person name="Cohen L."/>
        </authorList>
    </citation>
    <scope>NUCLEOTIDE SEQUENCE</scope>
    <source>
        <strain evidence="1">WS</strain>
    </source>
</reference>